<feature type="transmembrane region" description="Helical" evidence="1">
    <location>
        <begin position="103"/>
        <end position="124"/>
    </location>
</feature>
<feature type="transmembrane region" description="Helical" evidence="1">
    <location>
        <begin position="79"/>
        <end position="97"/>
    </location>
</feature>
<sequence length="137" mass="14653">MSNENTTSSRPTSVFVVAALVLIEALATLAYAISYMPNLDTNGTVNLGGQLFMLALCLLLAVWQGSVAINFFKGKAFTRAPIIVWQLFQLILSVSFLSSNIPMVTAVAVLAIVIAGTTVVMLFAPKTTAFLGDRPNR</sequence>
<dbReference type="Proteomes" id="UP000006878">
    <property type="component" value="Chromosome"/>
</dbReference>
<feature type="transmembrane region" description="Helical" evidence="1">
    <location>
        <begin position="53"/>
        <end position="72"/>
    </location>
</feature>
<evidence type="ECO:0000313" key="3">
    <source>
        <dbReference type="Proteomes" id="UP000006878"/>
    </source>
</evidence>
<keyword evidence="1" id="KW-0472">Membrane</keyword>
<organism evidence="2 3">
    <name type="scientific">Glutamicibacter arilaitensis (strain DSM 16368 / CIP 108037 / IAM 15318 / JCM 13566 / NCIMB 14258 / Re117)</name>
    <name type="common">Arthrobacter arilaitensis</name>
    <dbReference type="NCBI Taxonomy" id="861360"/>
    <lineage>
        <taxon>Bacteria</taxon>
        <taxon>Bacillati</taxon>
        <taxon>Actinomycetota</taxon>
        <taxon>Actinomycetes</taxon>
        <taxon>Micrococcales</taxon>
        <taxon>Micrococcaceae</taxon>
        <taxon>Glutamicibacter</taxon>
    </lineage>
</organism>
<dbReference type="EMBL" id="FQ311875">
    <property type="protein sequence ID" value="CBT75417.1"/>
    <property type="molecule type" value="Genomic_DNA"/>
</dbReference>
<keyword evidence="1" id="KW-1133">Transmembrane helix</keyword>
<gene>
    <name evidence="2" type="ordered locus">AARI_12080</name>
</gene>
<evidence type="ECO:0000313" key="2">
    <source>
        <dbReference type="EMBL" id="CBT75417.1"/>
    </source>
</evidence>
<protein>
    <submittedName>
        <fullName evidence="2">Hypothetical membrane protein</fullName>
    </submittedName>
</protein>
<reference evidence="3" key="2">
    <citation type="submission" date="2010-07" db="EMBL/GenBank/DDBJ databases">
        <title>Complete genome sequence of Arthrobacter arilaitensis (strain DSM 16368 / CIP 108037 / JCM 13566 / Re117).</title>
        <authorList>
            <person name="Genoscope."/>
        </authorList>
    </citation>
    <scope>NUCLEOTIDE SEQUENCE [LARGE SCALE GENOMIC DNA]</scope>
    <source>
        <strain evidence="3">DSM 16368 / CIP 108037 / IAM 15318 / JCM 13566 / Re117</strain>
    </source>
</reference>
<accession>A0ABM9PVS5</accession>
<proteinExistence type="predicted"/>
<name>A0ABM9PVS5_GLUAR</name>
<reference evidence="3" key="1">
    <citation type="journal article" date="2010" name="PLoS ONE">
        <title>The Arthrobacter arilaitensis Re117 genome sequence reveals its genetic adaptation to the surface of cheese.</title>
        <authorList>
            <person name="Monnet C."/>
            <person name="Loux V."/>
            <person name="Gibrat J.F."/>
            <person name="Spinnler E."/>
            <person name="Barbe V."/>
            <person name="Vacherie B."/>
            <person name="Gavory F."/>
            <person name="Gourbeyre E."/>
            <person name="Siguier P."/>
            <person name="Chandler M."/>
            <person name="Elleuch R."/>
            <person name="Irlinger F."/>
            <person name="Vallaeys T."/>
        </authorList>
    </citation>
    <scope>NUCLEOTIDE SEQUENCE</scope>
    <source>
        <strain evidence="3">DSM 16368 / CIP 108037 / IAM 15318 / JCM 13566 / Re117</strain>
    </source>
</reference>
<keyword evidence="3" id="KW-1185">Reference proteome</keyword>
<evidence type="ECO:0000256" key="1">
    <source>
        <dbReference type="SAM" id="Phobius"/>
    </source>
</evidence>
<keyword evidence="1" id="KW-0812">Transmembrane</keyword>
<feature type="transmembrane region" description="Helical" evidence="1">
    <location>
        <begin position="12"/>
        <end position="33"/>
    </location>
</feature>